<proteinExistence type="predicted"/>
<protein>
    <recommendedName>
        <fullName evidence="3">F-box associated domain-containing protein</fullName>
    </recommendedName>
</protein>
<organism evidence="1 2">
    <name type="scientific">Solanum pinnatisectum</name>
    <name type="common">tansyleaf nightshade</name>
    <dbReference type="NCBI Taxonomy" id="50273"/>
    <lineage>
        <taxon>Eukaryota</taxon>
        <taxon>Viridiplantae</taxon>
        <taxon>Streptophyta</taxon>
        <taxon>Embryophyta</taxon>
        <taxon>Tracheophyta</taxon>
        <taxon>Spermatophyta</taxon>
        <taxon>Magnoliopsida</taxon>
        <taxon>eudicotyledons</taxon>
        <taxon>Gunneridae</taxon>
        <taxon>Pentapetalae</taxon>
        <taxon>asterids</taxon>
        <taxon>lamiids</taxon>
        <taxon>Solanales</taxon>
        <taxon>Solanaceae</taxon>
        <taxon>Solanoideae</taxon>
        <taxon>Solaneae</taxon>
        <taxon>Solanum</taxon>
    </lineage>
</organism>
<dbReference type="Proteomes" id="UP001311915">
    <property type="component" value="Unassembled WGS sequence"/>
</dbReference>
<gene>
    <name evidence="1" type="ORF">R3W88_033287</name>
</gene>
<reference evidence="1 2" key="1">
    <citation type="submission" date="2023-10" db="EMBL/GenBank/DDBJ databases">
        <title>Genome-Wide Identification Analysis in wild type Solanum Pinnatisectum Reveals Some Genes Defensing Phytophthora Infestans.</title>
        <authorList>
            <person name="Sun C."/>
        </authorList>
    </citation>
    <scope>NUCLEOTIDE SEQUENCE [LARGE SCALE GENOMIC DNA]</scope>
    <source>
        <strain evidence="1">LQN</strain>
        <tissue evidence="1">Leaf</tissue>
    </source>
</reference>
<evidence type="ECO:0000313" key="1">
    <source>
        <dbReference type="EMBL" id="KAK4707148.1"/>
    </source>
</evidence>
<evidence type="ECO:0008006" key="3">
    <source>
        <dbReference type="Google" id="ProtNLM"/>
    </source>
</evidence>
<dbReference type="EMBL" id="JAWPEI010000026">
    <property type="protein sequence ID" value="KAK4707148.1"/>
    <property type="molecule type" value="Genomic_DNA"/>
</dbReference>
<keyword evidence="2" id="KW-1185">Reference proteome</keyword>
<dbReference type="AlphaFoldDB" id="A0AAV9K1T0"/>
<name>A0AAV9K1T0_9SOLN</name>
<evidence type="ECO:0000313" key="2">
    <source>
        <dbReference type="Proteomes" id="UP001311915"/>
    </source>
</evidence>
<sequence length="111" mass="13094">MKLSRECSRGISVDGYVFWSLNSKVDQLVYHRITYYDVKSDELKELQIPDYISCICLYGIRRDLDVWIMEQDGWTRLMRINCNNSYFRNQLISNIVLLGSTRNGEILFQVG</sequence>
<comment type="caution">
    <text evidence="1">The sequence shown here is derived from an EMBL/GenBank/DDBJ whole genome shotgun (WGS) entry which is preliminary data.</text>
</comment>
<accession>A0AAV9K1T0</accession>